<dbReference type="EMBL" id="JAQNDO010000001">
    <property type="protein sequence ID" value="MDC0743117.1"/>
    <property type="molecule type" value="Genomic_DNA"/>
</dbReference>
<keyword evidence="2" id="KW-1185">Reference proteome</keyword>
<reference evidence="1 2" key="1">
    <citation type="submission" date="2022-11" db="EMBL/GenBank/DDBJ databases">
        <title>Minimal conservation of predation-associated metabolite biosynthetic gene clusters underscores biosynthetic potential of Myxococcota including descriptions for ten novel species: Archangium lansinium sp. nov., Myxococcus landrumus sp. nov., Nannocystis bai.</title>
        <authorList>
            <person name="Ahearne A."/>
            <person name="Stevens C."/>
            <person name="Dowd S."/>
        </authorList>
    </citation>
    <scope>NUCLEOTIDE SEQUENCE [LARGE SCALE GENOMIC DNA]</scope>
    <source>
        <strain evidence="1 2">RJM3</strain>
    </source>
</reference>
<proteinExistence type="predicted"/>
<organism evidence="1 2">
    <name type="scientific">Polyangium mundeleinium</name>
    <dbReference type="NCBI Taxonomy" id="2995306"/>
    <lineage>
        <taxon>Bacteria</taxon>
        <taxon>Pseudomonadati</taxon>
        <taxon>Myxococcota</taxon>
        <taxon>Polyangia</taxon>
        <taxon>Polyangiales</taxon>
        <taxon>Polyangiaceae</taxon>
        <taxon>Polyangium</taxon>
    </lineage>
</organism>
<dbReference type="RefSeq" id="WP_271918481.1">
    <property type="nucleotide sequence ID" value="NZ_JAQNDO010000001.1"/>
</dbReference>
<evidence type="ECO:0000313" key="1">
    <source>
        <dbReference type="EMBL" id="MDC0743117.1"/>
    </source>
</evidence>
<accession>A0ABT5EMQ1</accession>
<evidence type="ECO:0000313" key="2">
    <source>
        <dbReference type="Proteomes" id="UP001221411"/>
    </source>
</evidence>
<dbReference type="Proteomes" id="UP001221411">
    <property type="component" value="Unassembled WGS sequence"/>
</dbReference>
<comment type="caution">
    <text evidence="1">The sequence shown here is derived from an EMBL/GenBank/DDBJ whole genome shotgun (WGS) entry which is preliminary data.</text>
</comment>
<sequence length="125" mass="13835">MADVAPNTVSDWLLLPELVIQEIRDTSETTEPVRVLTVGLLRATLAACRTAGLTEALNEDLPDSTHIGLPTVTIQAGVEQTLFRLPLDLGDWVFTCRSFAKQGINYFPGDVRFCKIRDRYAADID</sequence>
<gene>
    <name evidence="1" type="ORF">POL67_17335</name>
</gene>
<name>A0ABT5EMQ1_9BACT</name>
<protein>
    <submittedName>
        <fullName evidence="1">Uncharacterized protein</fullName>
    </submittedName>
</protein>